<organism evidence="2">
    <name type="scientific">Laccaria bicolor (strain S238N-H82 / ATCC MYA-4686)</name>
    <name type="common">Bicoloured deceiver</name>
    <name type="synonym">Laccaria laccata var. bicolor</name>
    <dbReference type="NCBI Taxonomy" id="486041"/>
    <lineage>
        <taxon>Eukaryota</taxon>
        <taxon>Fungi</taxon>
        <taxon>Dikarya</taxon>
        <taxon>Basidiomycota</taxon>
        <taxon>Agaricomycotina</taxon>
        <taxon>Agaricomycetes</taxon>
        <taxon>Agaricomycetidae</taxon>
        <taxon>Agaricales</taxon>
        <taxon>Agaricineae</taxon>
        <taxon>Hydnangiaceae</taxon>
        <taxon>Laccaria</taxon>
    </lineage>
</organism>
<evidence type="ECO:0000313" key="1">
    <source>
        <dbReference type="EMBL" id="EDR03375.1"/>
    </source>
</evidence>
<accession>B0DPH4</accession>
<proteinExistence type="predicted"/>
<dbReference type="SUPFAM" id="SSF52047">
    <property type="entry name" value="RNI-like"/>
    <property type="match status" value="1"/>
</dbReference>
<sequence>MSSLIPRTPAIIDAIINAVYEQGSVADLRSISLTCSQLLPKCRKHLFACVSLTRPFGAEDVPSPATHLSVILDANPGIGHLIRELRFAIQLLDLHDVALPKLLLRLHQVQTLRLSTACGSWFDHTAKLRVSLTHLIQSPSLALLEISSFRNFPVSLFIPCTNLRHLDIFRLTFKDESSVEMPLDIPKLYPPTRLRSLRCSAHCTAGVSVLLRARRSETRLPIIDLSGVRCLGVRMQSEEEICTTRALIQATPHLQSLETFVAAPGSLDGLATMFHKTSFTTLTRLTFDLVSEYWYQDPLFGLCNELEILAEDNVLEELRINVFSPRTVIRTGEDWGLLDIVLSSPGAFRALRKVRVGIRVMLFNRLSVEIFEELKSVPTEQFPSLSTNSLIDFKFWVGVD</sequence>
<reference evidence="1 2" key="1">
    <citation type="journal article" date="2008" name="Nature">
        <title>The genome of Laccaria bicolor provides insights into mycorrhizal symbiosis.</title>
        <authorList>
            <person name="Martin F."/>
            <person name="Aerts A."/>
            <person name="Ahren D."/>
            <person name="Brun A."/>
            <person name="Danchin E.G.J."/>
            <person name="Duchaussoy F."/>
            <person name="Gibon J."/>
            <person name="Kohler A."/>
            <person name="Lindquist E."/>
            <person name="Pereda V."/>
            <person name="Salamov A."/>
            <person name="Shapiro H.J."/>
            <person name="Wuyts J."/>
            <person name="Blaudez D."/>
            <person name="Buee M."/>
            <person name="Brokstein P."/>
            <person name="Canbaeck B."/>
            <person name="Cohen D."/>
            <person name="Courty P.E."/>
            <person name="Coutinho P.M."/>
            <person name="Delaruelle C."/>
            <person name="Detter J.C."/>
            <person name="Deveau A."/>
            <person name="DiFazio S."/>
            <person name="Duplessis S."/>
            <person name="Fraissinet-Tachet L."/>
            <person name="Lucic E."/>
            <person name="Frey-Klett P."/>
            <person name="Fourrey C."/>
            <person name="Feussner I."/>
            <person name="Gay G."/>
            <person name="Grimwood J."/>
            <person name="Hoegger P.J."/>
            <person name="Jain P."/>
            <person name="Kilaru S."/>
            <person name="Labbe J."/>
            <person name="Lin Y.C."/>
            <person name="Legue V."/>
            <person name="Le Tacon F."/>
            <person name="Marmeisse R."/>
            <person name="Melayah D."/>
            <person name="Montanini B."/>
            <person name="Muratet M."/>
            <person name="Nehls U."/>
            <person name="Niculita-Hirzel H."/>
            <person name="Oudot-Le Secq M.P."/>
            <person name="Peter M."/>
            <person name="Quesneville H."/>
            <person name="Rajashekar B."/>
            <person name="Reich M."/>
            <person name="Rouhier N."/>
            <person name="Schmutz J."/>
            <person name="Yin T."/>
            <person name="Chalot M."/>
            <person name="Henrissat B."/>
            <person name="Kuees U."/>
            <person name="Lucas S."/>
            <person name="Van de Peer Y."/>
            <person name="Podila G.K."/>
            <person name="Polle A."/>
            <person name="Pukkila P.J."/>
            <person name="Richardson P.M."/>
            <person name="Rouze P."/>
            <person name="Sanders I.R."/>
            <person name="Stajich J.E."/>
            <person name="Tunlid A."/>
            <person name="Tuskan G."/>
            <person name="Grigoriev I.V."/>
        </authorList>
    </citation>
    <scope>NUCLEOTIDE SEQUENCE [LARGE SCALE GENOMIC DNA]</scope>
    <source>
        <strain evidence="2">S238N-H82 / ATCC MYA-4686</strain>
    </source>
</reference>
<dbReference type="Proteomes" id="UP000001194">
    <property type="component" value="Unassembled WGS sequence"/>
</dbReference>
<dbReference type="HOGENOM" id="CLU_035624_1_0_1"/>
<dbReference type="GeneID" id="6081615"/>
<dbReference type="OrthoDB" id="2745898at2759"/>
<evidence type="ECO:0000313" key="2">
    <source>
        <dbReference type="Proteomes" id="UP000001194"/>
    </source>
</evidence>
<dbReference type="InParanoid" id="B0DPH4"/>
<keyword evidence="2" id="KW-1185">Reference proteome</keyword>
<dbReference type="KEGG" id="lbc:LACBIDRAFT_307152"/>
<name>B0DPH4_LACBS</name>
<protein>
    <submittedName>
        <fullName evidence="1">Predicted protein</fullName>
    </submittedName>
</protein>
<dbReference type="RefSeq" id="XP_001885831.1">
    <property type="nucleotide sequence ID" value="XM_001885796.1"/>
</dbReference>
<gene>
    <name evidence="1" type="ORF">LACBIDRAFT_307152</name>
</gene>
<dbReference type="AlphaFoldDB" id="B0DPH4"/>
<dbReference type="EMBL" id="DS547124">
    <property type="protein sequence ID" value="EDR03375.1"/>
    <property type="molecule type" value="Genomic_DNA"/>
</dbReference>